<evidence type="ECO:0000313" key="3">
    <source>
        <dbReference type="EMBL" id="MDQ0471455.1"/>
    </source>
</evidence>
<protein>
    <submittedName>
        <fullName evidence="3">3-oxoacyl-[acyl-carrier protein] reductase</fullName>
        <ecNumber evidence="3">1.1.1.100</ecNumber>
    </submittedName>
</protein>
<dbReference type="PANTHER" id="PTHR43639">
    <property type="entry name" value="OXIDOREDUCTASE, SHORT-CHAIN DEHYDROGENASE/REDUCTASE FAMILY (AFU_ORTHOLOGUE AFUA_5G02870)"/>
    <property type="match status" value="1"/>
</dbReference>
<comment type="caution">
    <text evidence="3">The sequence shown here is derived from an EMBL/GenBank/DDBJ whole genome shotgun (WGS) entry which is preliminary data.</text>
</comment>
<gene>
    <name evidence="3" type="ORF">QO011_004480</name>
</gene>
<dbReference type="Proteomes" id="UP001242480">
    <property type="component" value="Unassembled WGS sequence"/>
</dbReference>
<proteinExistence type="predicted"/>
<dbReference type="SUPFAM" id="SSF51735">
    <property type="entry name" value="NAD(P)-binding Rossmann-fold domains"/>
    <property type="match status" value="1"/>
</dbReference>
<dbReference type="PRINTS" id="PR00080">
    <property type="entry name" value="SDRFAMILY"/>
</dbReference>
<evidence type="ECO:0000313" key="4">
    <source>
        <dbReference type="Proteomes" id="UP001242480"/>
    </source>
</evidence>
<name>A0ABU0JB11_9HYPH</name>
<dbReference type="InterPro" id="IPR020904">
    <property type="entry name" value="Sc_DH/Rdtase_CS"/>
</dbReference>
<dbReference type="EC" id="1.1.1.100" evidence="3"/>
<dbReference type="InterPro" id="IPR057326">
    <property type="entry name" value="KR_dom"/>
</dbReference>
<organism evidence="3 4">
    <name type="scientific">Labrys wisconsinensis</name>
    <dbReference type="NCBI Taxonomy" id="425677"/>
    <lineage>
        <taxon>Bacteria</taxon>
        <taxon>Pseudomonadati</taxon>
        <taxon>Pseudomonadota</taxon>
        <taxon>Alphaproteobacteria</taxon>
        <taxon>Hyphomicrobiales</taxon>
        <taxon>Xanthobacteraceae</taxon>
        <taxon>Labrys</taxon>
    </lineage>
</organism>
<dbReference type="GO" id="GO:0004316">
    <property type="term" value="F:3-oxoacyl-[acyl-carrier-protein] reductase (NADPH) activity"/>
    <property type="evidence" value="ECO:0007669"/>
    <property type="project" value="UniProtKB-EC"/>
</dbReference>
<evidence type="ECO:0000259" key="2">
    <source>
        <dbReference type="SMART" id="SM00822"/>
    </source>
</evidence>
<keyword evidence="4" id="KW-1185">Reference proteome</keyword>
<feature type="domain" description="Ketoreductase" evidence="2">
    <location>
        <begin position="9"/>
        <end position="193"/>
    </location>
</feature>
<dbReference type="Gene3D" id="3.40.50.720">
    <property type="entry name" value="NAD(P)-binding Rossmann-like Domain"/>
    <property type="match status" value="1"/>
</dbReference>
<dbReference type="InterPro" id="IPR002347">
    <property type="entry name" value="SDR_fam"/>
</dbReference>
<sequence length="251" mass="25507">MSVFDFKGRVVLVTGGASGIGRGIVEAFAGEGAEVALTYATSGAGAAEIVAAFGGERVLALQADLTRESECARAVAETEKAYGRIDVLVTNAGGLIARAPTVETTTALWQEAFAVNVLSTVMVCKAALPGMIARRSGAIVTMGSIAAHSGGTSAAHYAAAKGAIHTFTRALAKEVAGSGVRVNGVSPGLIGTRFHDRFSTPDKRQATVAQTPLKREGTPADVAGACLYLACDAASFLTGEIIEVNGGIGMY</sequence>
<dbReference type="SMART" id="SM00822">
    <property type="entry name" value="PKS_KR"/>
    <property type="match status" value="1"/>
</dbReference>
<dbReference type="EMBL" id="JAUSVX010000009">
    <property type="protein sequence ID" value="MDQ0471455.1"/>
    <property type="molecule type" value="Genomic_DNA"/>
</dbReference>
<keyword evidence="1 3" id="KW-0560">Oxidoreductase</keyword>
<dbReference type="NCBIfam" id="NF005559">
    <property type="entry name" value="PRK07231.1"/>
    <property type="match status" value="1"/>
</dbReference>
<dbReference type="InterPro" id="IPR036291">
    <property type="entry name" value="NAD(P)-bd_dom_sf"/>
</dbReference>
<reference evidence="3 4" key="1">
    <citation type="submission" date="2023-07" db="EMBL/GenBank/DDBJ databases">
        <title>Genomic Encyclopedia of Type Strains, Phase IV (KMG-IV): sequencing the most valuable type-strain genomes for metagenomic binning, comparative biology and taxonomic classification.</title>
        <authorList>
            <person name="Goeker M."/>
        </authorList>
    </citation>
    <scope>NUCLEOTIDE SEQUENCE [LARGE SCALE GENOMIC DNA]</scope>
    <source>
        <strain evidence="3 4">DSM 19619</strain>
    </source>
</reference>
<dbReference type="RefSeq" id="WP_307276633.1">
    <property type="nucleotide sequence ID" value="NZ_JAUSVX010000009.1"/>
</dbReference>
<dbReference type="Pfam" id="PF13561">
    <property type="entry name" value="adh_short_C2"/>
    <property type="match status" value="1"/>
</dbReference>
<evidence type="ECO:0000256" key="1">
    <source>
        <dbReference type="ARBA" id="ARBA00023002"/>
    </source>
</evidence>
<dbReference type="PRINTS" id="PR00081">
    <property type="entry name" value="GDHRDH"/>
</dbReference>
<dbReference type="PROSITE" id="PS00061">
    <property type="entry name" value="ADH_SHORT"/>
    <property type="match status" value="1"/>
</dbReference>
<accession>A0ABU0JB11</accession>
<dbReference type="CDD" id="cd05233">
    <property type="entry name" value="SDR_c"/>
    <property type="match status" value="1"/>
</dbReference>
<dbReference type="PANTHER" id="PTHR43639:SF9">
    <property type="entry name" value="BLL5898 PROTEIN"/>
    <property type="match status" value="1"/>
</dbReference>